<sequence length="239" mass="26176">MNASLGKDAAYETLDFSLAGERGGAQEGQACRRLAAGEGASLSEMGRGRSKMDTEQDEADLHLLLRAPPMTGWGWGLRNSSVLESTQGCGTRIDKSGERIFDGNVADEGEWPWQASLQLQGTHRCGASLISSSWLVTAAHCFKGFKKINFWTASFGARLRSPKMKRNIRQIIVHEHYADNVLSHEYDIAVVEISPPVQFSAEVHHVCLPEATQVFSDNTTCFVTGWGALKDDGEKLFTA</sequence>
<dbReference type="EMBL" id="CM037624">
    <property type="protein sequence ID" value="KAH8010315.1"/>
    <property type="molecule type" value="Genomic_DNA"/>
</dbReference>
<protein>
    <submittedName>
        <fullName evidence="1">Uncharacterized protein</fullName>
    </submittedName>
</protein>
<dbReference type="Proteomes" id="UP000827872">
    <property type="component" value="Linkage Group LG11"/>
</dbReference>
<evidence type="ECO:0000313" key="2">
    <source>
        <dbReference type="Proteomes" id="UP000827872"/>
    </source>
</evidence>
<reference evidence="1" key="1">
    <citation type="submission" date="2021-08" db="EMBL/GenBank/DDBJ databases">
        <title>The first chromosome-level gecko genome reveals the dynamic sex chromosomes of Neotropical dwarf geckos (Sphaerodactylidae: Sphaerodactylus).</title>
        <authorList>
            <person name="Pinto B.J."/>
            <person name="Keating S.E."/>
            <person name="Gamble T."/>
        </authorList>
    </citation>
    <scope>NUCLEOTIDE SEQUENCE</scope>
    <source>
        <strain evidence="1">TG3544</strain>
    </source>
</reference>
<evidence type="ECO:0000313" key="1">
    <source>
        <dbReference type="EMBL" id="KAH8010315.1"/>
    </source>
</evidence>
<gene>
    <name evidence="1" type="ORF">K3G42_001751</name>
</gene>
<name>A0ACB8FT71_9SAUR</name>
<proteinExistence type="predicted"/>
<comment type="caution">
    <text evidence="1">The sequence shown here is derived from an EMBL/GenBank/DDBJ whole genome shotgun (WGS) entry which is preliminary data.</text>
</comment>
<keyword evidence="2" id="KW-1185">Reference proteome</keyword>
<organism evidence="1 2">
    <name type="scientific">Sphaerodactylus townsendi</name>
    <dbReference type="NCBI Taxonomy" id="933632"/>
    <lineage>
        <taxon>Eukaryota</taxon>
        <taxon>Metazoa</taxon>
        <taxon>Chordata</taxon>
        <taxon>Craniata</taxon>
        <taxon>Vertebrata</taxon>
        <taxon>Euteleostomi</taxon>
        <taxon>Lepidosauria</taxon>
        <taxon>Squamata</taxon>
        <taxon>Bifurcata</taxon>
        <taxon>Gekkota</taxon>
        <taxon>Sphaerodactylidae</taxon>
        <taxon>Sphaerodactylus</taxon>
    </lineage>
</organism>
<accession>A0ACB8FT71</accession>